<dbReference type="CDD" id="cd00093">
    <property type="entry name" value="HTH_XRE"/>
    <property type="match status" value="1"/>
</dbReference>
<feature type="region of interest" description="Disordered" evidence="4">
    <location>
        <begin position="1"/>
        <end position="50"/>
    </location>
</feature>
<evidence type="ECO:0000256" key="2">
    <source>
        <dbReference type="ARBA" id="ARBA00023125"/>
    </source>
</evidence>
<evidence type="ECO:0000259" key="5">
    <source>
        <dbReference type="PROSITE" id="PS50943"/>
    </source>
</evidence>
<gene>
    <name evidence="6" type="ORF">CHC_T00008287001</name>
</gene>
<dbReference type="InterPro" id="IPR010982">
    <property type="entry name" value="Lambda_DNA-bd_dom_sf"/>
</dbReference>
<dbReference type="Proteomes" id="UP000012073">
    <property type="component" value="Unassembled WGS sequence"/>
</dbReference>
<proteinExistence type="predicted"/>
<dbReference type="KEGG" id="ccp:CHC_T00008287001"/>
<keyword evidence="3" id="KW-0804">Transcription</keyword>
<evidence type="ECO:0000256" key="4">
    <source>
        <dbReference type="SAM" id="MobiDB-lite"/>
    </source>
</evidence>
<feature type="domain" description="HTH cro/C1-type" evidence="5">
    <location>
        <begin position="73"/>
        <end position="127"/>
    </location>
</feature>
<dbReference type="PANTHER" id="PTHR10245">
    <property type="entry name" value="ENDOTHELIAL DIFFERENTIATION-RELATED FACTOR 1 MULTIPROTEIN BRIDGING FACTOR 1"/>
    <property type="match status" value="1"/>
</dbReference>
<dbReference type="Pfam" id="PF08523">
    <property type="entry name" value="MBF1"/>
    <property type="match status" value="1"/>
</dbReference>
<dbReference type="PhylomeDB" id="R7Q831"/>
<reference evidence="7" key="1">
    <citation type="journal article" date="2013" name="Proc. Natl. Acad. Sci. U.S.A.">
        <title>Genome structure and metabolic features in the red seaweed Chondrus crispus shed light on evolution of the Archaeplastida.</title>
        <authorList>
            <person name="Collen J."/>
            <person name="Porcel B."/>
            <person name="Carre W."/>
            <person name="Ball S.G."/>
            <person name="Chaparro C."/>
            <person name="Tonon T."/>
            <person name="Barbeyron T."/>
            <person name="Michel G."/>
            <person name="Noel B."/>
            <person name="Valentin K."/>
            <person name="Elias M."/>
            <person name="Artiguenave F."/>
            <person name="Arun A."/>
            <person name="Aury J.M."/>
            <person name="Barbosa-Neto J.F."/>
            <person name="Bothwell J.H."/>
            <person name="Bouget F.Y."/>
            <person name="Brillet L."/>
            <person name="Cabello-Hurtado F."/>
            <person name="Capella-Gutierrez S."/>
            <person name="Charrier B."/>
            <person name="Cladiere L."/>
            <person name="Cock J.M."/>
            <person name="Coelho S.M."/>
            <person name="Colleoni C."/>
            <person name="Czjzek M."/>
            <person name="Da Silva C."/>
            <person name="Delage L."/>
            <person name="Denoeud F."/>
            <person name="Deschamps P."/>
            <person name="Dittami S.M."/>
            <person name="Gabaldon T."/>
            <person name="Gachon C.M."/>
            <person name="Groisillier A."/>
            <person name="Herve C."/>
            <person name="Jabbari K."/>
            <person name="Katinka M."/>
            <person name="Kloareg B."/>
            <person name="Kowalczyk N."/>
            <person name="Labadie K."/>
            <person name="Leblanc C."/>
            <person name="Lopez P.J."/>
            <person name="McLachlan D.H."/>
            <person name="Meslet-Cladiere L."/>
            <person name="Moustafa A."/>
            <person name="Nehr Z."/>
            <person name="Nyvall Collen P."/>
            <person name="Panaud O."/>
            <person name="Partensky F."/>
            <person name="Poulain J."/>
            <person name="Rensing S.A."/>
            <person name="Rousvoal S."/>
            <person name="Samson G."/>
            <person name="Symeonidi A."/>
            <person name="Weissenbach J."/>
            <person name="Zambounis A."/>
            <person name="Wincker P."/>
            <person name="Boyen C."/>
        </authorList>
    </citation>
    <scope>NUCLEOTIDE SEQUENCE [LARGE SCALE GENOMIC DNA]</scope>
    <source>
        <strain evidence="7">cv. Stackhouse</strain>
    </source>
</reference>
<evidence type="ECO:0000256" key="3">
    <source>
        <dbReference type="ARBA" id="ARBA00023163"/>
    </source>
</evidence>
<dbReference type="PROSITE" id="PS50943">
    <property type="entry name" value="HTH_CROC1"/>
    <property type="match status" value="1"/>
</dbReference>
<dbReference type="Gene3D" id="1.10.260.40">
    <property type="entry name" value="lambda repressor-like DNA-binding domains"/>
    <property type="match status" value="1"/>
</dbReference>
<evidence type="ECO:0000256" key="1">
    <source>
        <dbReference type="ARBA" id="ARBA00023015"/>
    </source>
</evidence>
<dbReference type="GO" id="GO:0005634">
    <property type="term" value="C:nucleus"/>
    <property type="evidence" value="ECO:0007669"/>
    <property type="project" value="TreeGrafter"/>
</dbReference>
<dbReference type="FunFam" id="1.10.260.40:FF:000018">
    <property type="entry name" value="Multiprotein bridging factor 1"/>
    <property type="match status" value="1"/>
</dbReference>
<keyword evidence="7" id="KW-1185">Reference proteome</keyword>
<dbReference type="SUPFAM" id="SSF47413">
    <property type="entry name" value="lambda repressor-like DNA-binding domains"/>
    <property type="match status" value="1"/>
</dbReference>
<dbReference type="PANTHER" id="PTHR10245:SF15">
    <property type="entry name" value="ENDOTHELIAL DIFFERENTIATION-RELATED FACTOR 1"/>
    <property type="match status" value="1"/>
</dbReference>
<feature type="compositionally biased region" description="Polar residues" evidence="4">
    <location>
        <begin position="38"/>
        <end position="48"/>
    </location>
</feature>
<protein>
    <submittedName>
        <fullName evidence="6">Multiprotein bridging factor 1</fullName>
    </submittedName>
</protein>
<dbReference type="AlphaFoldDB" id="R7Q831"/>
<evidence type="ECO:0000313" key="6">
    <source>
        <dbReference type="EMBL" id="CDF34194.1"/>
    </source>
</evidence>
<keyword evidence="1" id="KW-0805">Transcription regulation</keyword>
<dbReference type="OrthoDB" id="10253401at2759"/>
<evidence type="ECO:0000313" key="7">
    <source>
        <dbReference type="Proteomes" id="UP000012073"/>
    </source>
</evidence>
<accession>R7Q831</accession>
<dbReference type="EMBL" id="HG001676">
    <property type="protein sequence ID" value="CDF34194.1"/>
    <property type="molecule type" value="Genomic_DNA"/>
</dbReference>
<dbReference type="Gramene" id="CDF34194">
    <property type="protein sequence ID" value="CDF34194"/>
    <property type="gene ID" value="CHC_T00008287001"/>
</dbReference>
<dbReference type="InterPro" id="IPR013729">
    <property type="entry name" value="MBF1_N"/>
</dbReference>
<dbReference type="OMA" id="IMHARTE"/>
<dbReference type="GO" id="GO:0003677">
    <property type="term" value="F:DNA binding"/>
    <property type="evidence" value="ECO:0007669"/>
    <property type="project" value="UniProtKB-KW"/>
</dbReference>
<dbReference type="Pfam" id="PF01381">
    <property type="entry name" value="HTH_3"/>
    <property type="match status" value="1"/>
</dbReference>
<dbReference type="STRING" id="2769.R7Q831"/>
<dbReference type="RefSeq" id="XP_005714013.1">
    <property type="nucleotide sequence ID" value="XM_005713956.1"/>
</dbReference>
<sequence length="131" mass="13959">MDSHNQDWSRVVMRSKNPSGSRKLESGPGSSAERKFTAGSNTKASGDSSMAKLDAETDVLAHKKVGLGLGKAIQQARSAKGMTQAKLAQAINEKPAVVNTYENGKAIPNGQIIVKMERALGTKLPRPSKKK</sequence>
<dbReference type="GeneID" id="17321727"/>
<organism evidence="6 7">
    <name type="scientific">Chondrus crispus</name>
    <name type="common">Carrageen Irish moss</name>
    <name type="synonym">Polymorpha crispa</name>
    <dbReference type="NCBI Taxonomy" id="2769"/>
    <lineage>
        <taxon>Eukaryota</taxon>
        <taxon>Rhodophyta</taxon>
        <taxon>Florideophyceae</taxon>
        <taxon>Rhodymeniophycidae</taxon>
        <taxon>Gigartinales</taxon>
        <taxon>Gigartinaceae</taxon>
        <taxon>Chondrus</taxon>
    </lineage>
</organism>
<name>R7Q831_CHOCR</name>
<keyword evidence="2" id="KW-0238">DNA-binding</keyword>
<dbReference type="SMART" id="SM00530">
    <property type="entry name" value="HTH_XRE"/>
    <property type="match status" value="1"/>
</dbReference>
<dbReference type="InterPro" id="IPR001387">
    <property type="entry name" value="Cro/C1-type_HTH"/>
</dbReference>